<dbReference type="InterPro" id="IPR014756">
    <property type="entry name" value="Ig_E-set"/>
</dbReference>
<gene>
    <name evidence="1 3" type="primary">Ly96</name>
    <name evidence="1" type="ORF">rCG_30469</name>
</gene>
<evidence type="ECO:0000313" key="1">
    <source>
        <dbReference type="EMBL" id="EDM11490.1"/>
    </source>
</evidence>
<evidence type="ECO:0000313" key="3">
    <source>
        <dbReference type="RGD" id="1302993"/>
    </source>
</evidence>
<proteinExistence type="predicted"/>
<evidence type="ECO:0000313" key="2">
    <source>
        <dbReference type="Proteomes" id="UP000234681"/>
    </source>
</evidence>
<dbReference type="GO" id="GO:0035662">
    <property type="term" value="F:Toll-like receptor 4 binding"/>
    <property type="evidence" value="ECO:0007669"/>
    <property type="project" value="InterPro"/>
</dbReference>
<name>A6JF96_RAT</name>
<protein>
    <submittedName>
        <fullName evidence="1">Lymphocyte antigen 96, isoform CRA_a</fullName>
    </submittedName>
</protein>
<dbReference type="EMBL" id="CH473984">
    <property type="protein sequence ID" value="EDM11490.1"/>
    <property type="molecule type" value="Genomic_DNA"/>
</dbReference>
<sequence length="96" mass="11143">MKIPISISSEPCIRLKGTNGFVHVEFIPRGNLKNLYFNLFININSIELPKRKEIVCHGYDDDYSFCRALKGDMIFRKYGKGCQHSNTIFLRRNTIS</sequence>
<dbReference type="GO" id="GO:0045087">
    <property type="term" value="P:innate immune response"/>
    <property type="evidence" value="ECO:0007669"/>
    <property type="project" value="InterPro"/>
</dbReference>
<dbReference type="AlphaFoldDB" id="A6JF96"/>
<dbReference type="RGD" id="1302993">
    <property type="gene designation" value="Ly96"/>
</dbReference>
<dbReference type="PANTHER" id="PTHR15218">
    <property type="entry name" value="MD-1, MD-2 - RELATED"/>
    <property type="match status" value="1"/>
</dbReference>
<dbReference type="PANTHER" id="PTHR15218:SF0">
    <property type="entry name" value="LYMPHOCYTE ANTIGEN 96"/>
    <property type="match status" value="1"/>
</dbReference>
<dbReference type="GO" id="GO:0001530">
    <property type="term" value="F:lipopolysaccharide binding"/>
    <property type="evidence" value="ECO:0007669"/>
    <property type="project" value="InterPro"/>
</dbReference>
<dbReference type="SUPFAM" id="SSF81296">
    <property type="entry name" value="E set domains"/>
    <property type="match status" value="1"/>
</dbReference>
<organism evidence="1 2">
    <name type="scientific">Rattus norvegicus</name>
    <name type="common">Rat</name>
    <dbReference type="NCBI Taxonomy" id="10116"/>
    <lineage>
        <taxon>Eukaryota</taxon>
        <taxon>Metazoa</taxon>
        <taxon>Chordata</taxon>
        <taxon>Craniata</taxon>
        <taxon>Vertebrata</taxon>
        <taxon>Euteleostomi</taxon>
        <taxon>Mammalia</taxon>
        <taxon>Eutheria</taxon>
        <taxon>Euarchontoglires</taxon>
        <taxon>Glires</taxon>
        <taxon>Rodentia</taxon>
        <taxon>Myomorpha</taxon>
        <taxon>Muroidea</taxon>
        <taxon>Muridae</taxon>
        <taxon>Murinae</taxon>
        <taxon>Rattus</taxon>
    </lineage>
</organism>
<accession>A6JF96</accession>
<dbReference type="InterPro" id="IPR039217">
    <property type="entry name" value="LY96"/>
</dbReference>
<dbReference type="AGR" id="RGD:1302993"/>
<reference evidence="2" key="1">
    <citation type="submission" date="2005-09" db="EMBL/GenBank/DDBJ databases">
        <authorList>
            <person name="Mural R.J."/>
            <person name="Li P.W."/>
            <person name="Adams M.D."/>
            <person name="Amanatides P.G."/>
            <person name="Baden-Tillson H."/>
            <person name="Barnstead M."/>
            <person name="Chin S.H."/>
            <person name="Dew I."/>
            <person name="Evans C.A."/>
            <person name="Ferriera S."/>
            <person name="Flanigan M."/>
            <person name="Fosler C."/>
            <person name="Glodek A."/>
            <person name="Gu Z."/>
            <person name="Holt R.A."/>
            <person name="Jennings D."/>
            <person name="Kraft C.L."/>
            <person name="Lu F."/>
            <person name="Nguyen T."/>
            <person name="Nusskern D.R."/>
            <person name="Pfannkoch C.M."/>
            <person name="Sitter C."/>
            <person name="Sutton G.G."/>
            <person name="Venter J.C."/>
            <person name="Wang Z."/>
            <person name="Woodage T."/>
            <person name="Zheng X.H."/>
            <person name="Zhong F."/>
        </authorList>
    </citation>
    <scope>NUCLEOTIDE SEQUENCE [LARGE SCALE GENOMIC DNA]</scope>
    <source>
        <strain>BN</strain>
        <strain evidence="2">Sprague-Dawley</strain>
    </source>
</reference>
<dbReference type="Proteomes" id="UP000234681">
    <property type="component" value="Chromosome 5"/>
</dbReference>
<dbReference type="Gene3D" id="2.60.40.770">
    <property type="match status" value="1"/>
</dbReference>